<protein>
    <submittedName>
        <fullName evidence="6">ATPase</fullName>
    </submittedName>
</protein>
<dbReference type="EMBL" id="DTDH01000051">
    <property type="protein sequence ID" value="HGT98120.1"/>
    <property type="molecule type" value="Genomic_DNA"/>
</dbReference>
<dbReference type="PANTHER" id="PTHR30455">
    <property type="entry name" value="TRANSCRIPTIONAL REPRESSOR NRDR"/>
    <property type="match status" value="1"/>
</dbReference>
<reference evidence="6" key="1">
    <citation type="journal article" date="2020" name="mSystems">
        <title>Genome- and Community-Level Interaction Insights into Carbon Utilization and Element Cycling Functions of Hydrothermarchaeota in Hydrothermal Sediment.</title>
        <authorList>
            <person name="Zhou Z."/>
            <person name="Liu Y."/>
            <person name="Xu W."/>
            <person name="Pan J."/>
            <person name="Luo Z.H."/>
            <person name="Li M."/>
        </authorList>
    </citation>
    <scope>NUCLEOTIDE SEQUENCE [LARGE SCALE GENOMIC DNA]</scope>
    <source>
        <strain evidence="5">SpSt-629</strain>
        <strain evidence="6">SpSt-688</strain>
    </source>
</reference>
<dbReference type="EMBL" id="DTAU01000065">
    <property type="protein sequence ID" value="HFQ78776.1"/>
    <property type="molecule type" value="Genomic_DNA"/>
</dbReference>
<dbReference type="GO" id="GO:0005524">
    <property type="term" value="F:ATP binding"/>
    <property type="evidence" value="ECO:0007669"/>
    <property type="project" value="UniProtKB-UniRule"/>
</dbReference>
<keyword evidence="1 3" id="KW-0547">Nucleotide-binding</keyword>
<accession>A0A7J3MXE6</accession>
<evidence type="ECO:0000256" key="1">
    <source>
        <dbReference type="ARBA" id="ARBA00022741"/>
    </source>
</evidence>
<evidence type="ECO:0000313" key="5">
    <source>
        <dbReference type="EMBL" id="HFQ78776.1"/>
    </source>
</evidence>
<dbReference type="PANTHER" id="PTHR30455:SF2">
    <property type="entry name" value="TRANSCRIPTIONAL REPRESSOR NRDR"/>
    <property type="match status" value="1"/>
</dbReference>
<dbReference type="InterPro" id="IPR005144">
    <property type="entry name" value="ATP-cone_dom"/>
</dbReference>
<dbReference type="Pfam" id="PF03477">
    <property type="entry name" value="ATP-cone"/>
    <property type="match status" value="1"/>
</dbReference>
<comment type="caution">
    <text evidence="6">The sequence shown here is derived from an EMBL/GenBank/DDBJ whole genome shotgun (WGS) entry which is preliminary data.</text>
</comment>
<evidence type="ECO:0000313" key="6">
    <source>
        <dbReference type="EMBL" id="HGT98120.1"/>
    </source>
</evidence>
<sequence>MPQILVIKRDGSKEPYVYEKIVVSCLKAGATLDAARRIATFVTAKLISEGKEEVSAKELTKIILELLKKENDEWYRNWILFDRAVKRRKTEEELSQST</sequence>
<evidence type="ECO:0000256" key="2">
    <source>
        <dbReference type="ARBA" id="ARBA00022840"/>
    </source>
</evidence>
<organism evidence="6">
    <name type="scientific">Ignisphaera aggregans</name>
    <dbReference type="NCBI Taxonomy" id="334771"/>
    <lineage>
        <taxon>Archaea</taxon>
        <taxon>Thermoproteota</taxon>
        <taxon>Thermoprotei</taxon>
        <taxon>Desulfurococcales</taxon>
        <taxon>Desulfurococcaceae</taxon>
        <taxon>Ignisphaera</taxon>
    </lineage>
</organism>
<gene>
    <name evidence="5" type="ORF">ENT99_03615</name>
    <name evidence="6" type="ORF">ENU64_01650</name>
</gene>
<proteinExistence type="predicted"/>
<name>A0A7J3MXE6_9CREN</name>
<dbReference type="AlphaFoldDB" id="A0A7J3MXE6"/>
<dbReference type="GO" id="GO:0008270">
    <property type="term" value="F:zinc ion binding"/>
    <property type="evidence" value="ECO:0007669"/>
    <property type="project" value="InterPro"/>
</dbReference>
<evidence type="ECO:0000259" key="4">
    <source>
        <dbReference type="PROSITE" id="PS51161"/>
    </source>
</evidence>
<dbReference type="InterPro" id="IPR003796">
    <property type="entry name" value="RNR_NrdR-like"/>
</dbReference>
<keyword evidence="2 3" id="KW-0067">ATP-binding</keyword>
<dbReference type="GO" id="GO:0045892">
    <property type="term" value="P:negative regulation of DNA-templated transcription"/>
    <property type="evidence" value="ECO:0007669"/>
    <property type="project" value="InterPro"/>
</dbReference>
<dbReference type="PROSITE" id="PS51161">
    <property type="entry name" value="ATP_CONE"/>
    <property type="match status" value="1"/>
</dbReference>
<feature type="domain" description="ATP-cone" evidence="4">
    <location>
        <begin position="4"/>
        <end position="90"/>
    </location>
</feature>
<evidence type="ECO:0000256" key="3">
    <source>
        <dbReference type="PROSITE-ProRule" id="PRU00492"/>
    </source>
</evidence>